<reference evidence="1" key="1">
    <citation type="submission" date="2014-11" db="EMBL/GenBank/DDBJ databases">
        <authorList>
            <person name="Amaro Gonzalez C."/>
        </authorList>
    </citation>
    <scope>NUCLEOTIDE SEQUENCE</scope>
</reference>
<dbReference type="EMBL" id="GBXM01037124">
    <property type="protein sequence ID" value="JAH71453.1"/>
    <property type="molecule type" value="Transcribed_RNA"/>
</dbReference>
<evidence type="ECO:0000313" key="1">
    <source>
        <dbReference type="EMBL" id="JAH80599.1"/>
    </source>
</evidence>
<dbReference type="AlphaFoldDB" id="A0A0E9VR36"/>
<sequence>MVFRFNLVLSMRTFDRTPTLYSVIIVFPGCEALLSKLRSVAQ</sequence>
<organism evidence="1">
    <name type="scientific">Anguilla anguilla</name>
    <name type="common">European freshwater eel</name>
    <name type="synonym">Muraena anguilla</name>
    <dbReference type="NCBI Taxonomy" id="7936"/>
    <lineage>
        <taxon>Eukaryota</taxon>
        <taxon>Metazoa</taxon>
        <taxon>Chordata</taxon>
        <taxon>Craniata</taxon>
        <taxon>Vertebrata</taxon>
        <taxon>Euteleostomi</taxon>
        <taxon>Actinopterygii</taxon>
        <taxon>Neopterygii</taxon>
        <taxon>Teleostei</taxon>
        <taxon>Anguilliformes</taxon>
        <taxon>Anguillidae</taxon>
        <taxon>Anguilla</taxon>
    </lineage>
</organism>
<name>A0A0E9VR36_ANGAN</name>
<protein>
    <submittedName>
        <fullName evidence="1">Uncharacterized protein</fullName>
    </submittedName>
</protein>
<reference evidence="1" key="2">
    <citation type="journal article" date="2015" name="Fish Shellfish Immunol.">
        <title>Early steps in the European eel (Anguilla anguilla)-Vibrio vulnificus interaction in the gills: Role of the RtxA13 toxin.</title>
        <authorList>
            <person name="Callol A."/>
            <person name="Pajuelo D."/>
            <person name="Ebbesson L."/>
            <person name="Teles M."/>
            <person name="MacKenzie S."/>
            <person name="Amaro C."/>
        </authorList>
    </citation>
    <scope>NUCLEOTIDE SEQUENCE</scope>
</reference>
<proteinExistence type="predicted"/>
<accession>A0A0E9VR36</accession>
<dbReference type="EMBL" id="GBXM01027978">
    <property type="protein sequence ID" value="JAH80599.1"/>
    <property type="molecule type" value="Transcribed_RNA"/>
</dbReference>